<dbReference type="SUPFAM" id="SSF55144">
    <property type="entry name" value="LigT-like"/>
    <property type="match status" value="1"/>
</dbReference>
<comment type="similarity">
    <text evidence="2">Belongs to the 2H phosphoesterase superfamily. ThpR family.</text>
</comment>
<feature type="active site" description="Proton acceptor" evidence="2">
    <location>
        <position position="134"/>
    </location>
</feature>
<dbReference type="eggNOG" id="COG1514">
    <property type="taxonomic scope" value="Bacteria"/>
</dbReference>
<dbReference type="EMBL" id="CP000859">
    <property type="protein sequence ID" value="ABW67072.1"/>
    <property type="molecule type" value="Genomic_DNA"/>
</dbReference>
<dbReference type="InterPro" id="IPR014051">
    <property type="entry name" value="Phosphoesterase_HXTX"/>
</dbReference>
<dbReference type="STRING" id="96561.Dole_1266"/>
<dbReference type="GO" id="GO:0008664">
    <property type="term" value="F:RNA 2',3'-cyclic 3'-phosphodiesterase activity"/>
    <property type="evidence" value="ECO:0007669"/>
    <property type="project" value="UniProtKB-EC"/>
</dbReference>
<evidence type="ECO:0000313" key="5">
    <source>
        <dbReference type="Proteomes" id="UP000008561"/>
    </source>
</evidence>
<accession>A8ZY65</accession>
<dbReference type="EC" id="3.1.4.58" evidence="2"/>
<dbReference type="GO" id="GO:0004113">
    <property type="term" value="F:2',3'-cyclic-nucleotide 3'-phosphodiesterase activity"/>
    <property type="evidence" value="ECO:0007669"/>
    <property type="project" value="InterPro"/>
</dbReference>
<feature type="short sequence motif" description="HXTX 1" evidence="2">
    <location>
        <begin position="47"/>
        <end position="50"/>
    </location>
</feature>
<proteinExistence type="inferred from homology"/>
<dbReference type="InterPro" id="IPR009097">
    <property type="entry name" value="Cyclic_Pdiesterase"/>
</dbReference>
<dbReference type="GO" id="GO:0016874">
    <property type="term" value="F:ligase activity"/>
    <property type="evidence" value="ECO:0007669"/>
    <property type="project" value="UniProtKB-KW"/>
</dbReference>
<dbReference type="HAMAP" id="MF_01940">
    <property type="entry name" value="RNA_CPDase"/>
    <property type="match status" value="1"/>
</dbReference>
<dbReference type="HOGENOM" id="CLU_081251_3_4_7"/>
<feature type="short sequence motif" description="HXTX 2" evidence="2">
    <location>
        <begin position="134"/>
        <end position="137"/>
    </location>
</feature>
<dbReference type="AlphaFoldDB" id="A8ZY65"/>
<evidence type="ECO:0000259" key="3">
    <source>
        <dbReference type="Pfam" id="PF02834"/>
    </source>
</evidence>
<dbReference type="Proteomes" id="UP000008561">
    <property type="component" value="Chromosome"/>
</dbReference>
<protein>
    <recommendedName>
        <fullName evidence="2">RNA 2',3'-cyclic phosphodiesterase</fullName>
        <shortName evidence="2">RNA 2',3'-CPDase</shortName>
        <ecNumber evidence="2">3.1.4.58</ecNumber>
    </recommendedName>
</protein>
<dbReference type="InterPro" id="IPR004175">
    <property type="entry name" value="RNA_CPDase"/>
</dbReference>
<evidence type="ECO:0000256" key="1">
    <source>
        <dbReference type="ARBA" id="ARBA00022801"/>
    </source>
</evidence>
<dbReference type="PANTHER" id="PTHR35561">
    <property type="entry name" value="RNA 2',3'-CYCLIC PHOSPHODIESTERASE"/>
    <property type="match status" value="1"/>
</dbReference>
<keyword evidence="4" id="KW-0436">Ligase</keyword>
<evidence type="ECO:0000313" key="4">
    <source>
        <dbReference type="EMBL" id="ABW67072.1"/>
    </source>
</evidence>
<organism evidence="4 5">
    <name type="scientific">Desulfosudis oleivorans (strain DSM 6200 / JCM 39069 / Hxd3)</name>
    <name type="common">Desulfococcus oleovorans</name>
    <dbReference type="NCBI Taxonomy" id="96561"/>
    <lineage>
        <taxon>Bacteria</taxon>
        <taxon>Pseudomonadati</taxon>
        <taxon>Thermodesulfobacteriota</taxon>
        <taxon>Desulfobacteria</taxon>
        <taxon>Desulfobacterales</taxon>
        <taxon>Desulfosudaceae</taxon>
        <taxon>Desulfosudis</taxon>
    </lineage>
</organism>
<feature type="active site" description="Proton donor" evidence="2">
    <location>
        <position position="47"/>
    </location>
</feature>
<comment type="catalytic activity">
    <reaction evidence="2">
        <text>a 3'-end 2',3'-cyclophospho-ribonucleotide-RNA + H2O = a 3'-end 2'-phospho-ribonucleotide-RNA + H(+)</text>
        <dbReference type="Rhea" id="RHEA:11828"/>
        <dbReference type="Rhea" id="RHEA-COMP:10464"/>
        <dbReference type="Rhea" id="RHEA-COMP:17353"/>
        <dbReference type="ChEBI" id="CHEBI:15377"/>
        <dbReference type="ChEBI" id="CHEBI:15378"/>
        <dbReference type="ChEBI" id="CHEBI:83064"/>
        <dbReference type="ChEBI" id="CHEBI:173113"/>
        <dbReference type="EC" id="3.1.4.58"/>
    </reaction>
</comment>
<dbReference type="PANTHER" id="PTHR35561:SF1">
    <property type="entry name" value="RNA 2',3'-CYCLIC PHOSPHODIESTERASE"/>
    <property type="match status" value="1"/>
</dbReference>
<dbReference type="KEGG" id="dol:Dole_1266"/>
<evidence type="ECO:0000256" key="2">
    <source>
        <dbReference type="HAMAP-Rule" id="MF_01940"/>
    </source>
</evidence>
<reference evidence="4 5" key="1">
    <citation type="submission" date="2007-10" db="EMBL/GenBank/DDBJ databases">
        <title>Complete sequence of Desulfococcus oleovorans Hxd3.</title>
        <authorList>
            <consortium name="US DOE Joint Genome Institute"/>
            <person name="Copeland A."/>
            <person name="Lucas S."/>
            <person name="Lapidus A."/>
            <person name="Barry K."/>
            <person name="Glavina del Rio T."/>
            <person name="Dalin E."/>
            <person name="Tice H."/>
            <person name="Pitluck S."/>
            <person name="Kiss H."/>
            <person name="Brettin T."/>
            <person name="Bruce D."/>
            <person name="Detter J.C."/>
            <person name="Han C."/>
            <person name="Schmutz J."/>
            <person name="Larimer F."/>
            <person name="Land M."/>
            <person name="Hauser L."/>
            <person name="Kyrpides N."/>
            <person name="Kim E."/>
            <person name="Wawrik B."/>
            <person name="Richardson P."/>
        </authorList>
    </citation>
    <scope>NUCLEOTIDE SEQUENCE [LARGE SCALE GENOMIC DNA]</scope>
    <source>
        <strain evidence="5">DSM 6200 / JCM 39069 / Hxd3</strain>
    </source>
</reference>
<keyword evidence="5" id="KW-1185">Reference proteome</keyword>
<feature type="domain" description="Phosphoesterase HXTX" evidence="3">
    <location>
        <begin position="108"/>
        <end position="183"/>
    </location>
</feature>
<sequence length="193" mass="20840">MESKPSKIRCFMAFDLPAEVIDDLAGIQKTVAAGGVKIGWVAPQNIHLTVKFLGEISPEAVQKALAAAEQAVKGISPMQIRAQGIGVFPDMNRPRVLWAGLSGDLRSLVDFHGILDENLFSAGFGKEKRRFTAHVTLGRIKRAVDVRQLAAAMAPCLDFQSKPFCIDRLMVYKSDLTAAGPVYSRLAAFALGG</sequence>
<dbReference type="NCBIfam" id="TIGR02258">
    <property type="entry name" value="2_5_ligase"/>
    <property type="match status" value="1"/>
</dbReference>
<feature type="domain" description="Phosphoesterase HXTX" evidence="3">
    <location>
        <begin position="15"/>
        <end position="98"/>
    </location>
</feature>
<gene>
    <name evidence="4" type="ordered locus">Dole_1266</name>
</gene>
<keyword evidence="1 2" id="KW-0378">Hydrolase</keyword>
<dbReference type="Pfam" id="PF02834">
    <property type="entry name" value="LigT_PEase"/>
    <property type="match status" value="2"/>
</dbReference>
<comment type="function">
    <text evidence="2">Hydrolyzes RNA 2',3'-cyclic phosphodiester to an RNA 2'-phosphomonoester.</text>
</comment>
<dbReference type="Gene3D" id="3.90.1140.10">
    <property type="entry name" value="Cyclic phosphodiesterase"/>
    <property type="match status" value="1"/>
</dbReference>
<name>A8ZY65_DESOH</name>